<feature type="region of interest" description="Disordered" evidence="2">
    <location>
        <begin position="58"/>
        <end position="85"/>
    </location>
</feature>
<comment type="caution">
    <text evidence="4">The sequence shown here is derived from an EMBL/GenBank/DDBJ whole genome shotgun (WGS) entry which is preliminary data.</text>
</comment>
<evidence type="ECO:0000256" key="1">
    <source>
        <dbReference type="SAM" id="Coils"/>
    </source>
</evidence>
<feature type="transmembrane region" description="Helical" evidence="3">
    <location>
        <begin position="183"/>
        <end position="204"/>
    </location>
</feature>
<name>A0ABQ6JQ94_9MICO</name>
<keyword evidence="3" id="KW-1133">Transmembrane helix</keyword>
<evidence type="ECO:0000313" key="4">
    <source>
        <dbReference type="EMBL" id="GMA90433.1"/>
    </source>
</evidence>
<keyword evidence="1" id="KW-0175">Coiled coil</keyword>
<feature type="transmembrane region" description="Helical" evidence="3">
    <location>
        <begin position="142"/>
        <end position="162"/>
    </location>
</feature>
<keyword evidence="3" id="KW-0472">Membrane</keyword>
<evidence type="ECO:0000256" key="3">
    <source>
        <dbReference type="SAM" id="Phobius"/>
    </source>
</evidence>
<feature type="coiled-coil region" evidence="1">
    <location>
        <begin position="17"/>
        <end position="44"/>
    </location>
</feature>
<evidence type="ECO:0000313" key="5">
    <source>
        <dbReference type="Proteomes" id="UP001157069"/>
    </source>
</evidence>
<proteinExistence type="predicted"/>
<dbReference type="EMBL" id="BSVA01000001">
    <property type="protein sequence ID" value="GMA90433.1"/>
    <property type="molecule type" value="Genomic_DNA"/>
</dbReference>
<reference evidence="5" key="1">
    <citation type="journal article" date="2019" name="Int. J. Syst. Evol. Microbiol.">
        <title>The Global Catalogue of Microorganisms (GCM) 10K type strain sequencing project: providing services to taxonomists for standard genome sequencing and annotation.</title>
        <authorList>
            <consortium name="The Broad Institute Genomics Platform"/>
            <consortium name="The Broad Institute Genome Sequencing Center for Infectious Disease"/>
            <person name="Wu L."/>
            <person name="Ma J."/>
        </authorList>
    </citation>
    <scope>NUCLEOTIDE SEQUENCE [LARGE SCALE GENOMIC DNA]</scope>
    <source>
        <strain evidence="5">NBRC 108755</strain>
    </source>
</reference>
<protein>
    <submittedName>
        <fullName evidence="4">Uncharacterized protein</fullName>
    </submittedName>
</protein>
<keyword evidence="5" id="KW-1185">Reference proteome</keyword>
<organism evidence="4 5">
    <name type="scientific">Homoserinibacter gongjuensis</name>
    <dbReference type="NCBI Taxonomy" id="1162968"/>
    <lineage>
        <taxon>Bacteria</taxon>
        <taxon>Bacillati</taxon>
        <taxon>Actinomycetota</taxon>
        <taxon>Actinomycetes</taxon>
        <taxon>Micrococcales</taxon>
        <taxon>Microbacteriaceae</taxon>
        <taxon>Homoserinibacter</taxon>
    </lineage>
</organism>
<evidence type="ECO:0000256" key="2">
    <source>
        <dbReference type="SAM" id="MobiDB-lite"/>
    </source>
</evidence>
<gene>
    <name evidence="4" type="ORF">GCM10025869_09620</name>
</gene>
<feature type="transmembrane region" description="Helical" evidence="3">
    <location>
        <begin position="95"/>
        <end position="122"/>
    </location>
</feature>
<accession>A0ABQ6JQ94</accession>
<dbReference type="Proteomes" id="UP001157069">
    <property type="component" value="Unassembled WGS sequence"/>
</dbReference>
<sequence>MTMPDAPITRREAFDRVTRARERVAAAQLLAEAAQAELVRAESALATAIPDATMLADDPAAVPRDTRPAAASGELREALGPGPADWRRRRTSTTWAVSLVALAVSLLLHWIAQMAFGAVAGAMIGIEGFANITERDLETMQIMTLASTLALTVIAIGWCGLLSYERLSWPPAIGDYGMNWWRYCFAPVLGLTLVHGVVFALLMFDAARP</sequence>
<keyword evidence="3" id="KW-0812">Transmembrane</keyword>